<evidence type="ECO:0000256" key="2">
    <source>
        <dbReference type="ARBA" id="ARBA00023002"/>
    </source>
</evidence>
<dbReference type="STRING" id="2025994.A0A2T3A0V0"/>
<dbReference type="InterPro" id="IPR020843">
    <property type="entry name" value="ER"/>
</dbReference>
<dbReference type="GO" id="GO:0070402">
    <property type="term" value="F:NADPH binding"/>
    <property type="evidence" value="ECO:0007669"/>
    <property type="project" value="TreeGrafter"/>
</dbReference>
<dbReference type="Gene3D" id="3.40.50.720">
    <property type="entry name" value="NAD(P)-binding Rossmann-like Domain"/>
    <property type="match status" value="1"/>
</dbReference>
<dbReference type="Pfam" id="PF08240">
    <property type="entry name" value="ADH_N"/>
    <property type="match status" value="1"/>
</dbReference>
<dbReference type="SMART" id="SM00829">
    <property type="entry name" value="PKS_ER"/>
    <property type="match status" value="1"/>
</dbReference>
<keyword evidence="1" id="KW-0521">NADP</keyword>
<dbReference type="InterPro" id="IPR036291">
    <property type="entry name" value="NAD(P)-bd_dom_sf"/>
</dbReference>
<evidence type="ECO:0000313" key="5">
    <source>
        <dbReference type="Proteomes" id="UP000241462"/>
    </source>
</evidence>
<protein>
    <submittedName>
        <fullName evidence="4">Quinone oxidoreductase</fullName>
    </submittedName>
</protein>
<dbReference type="Pfam" id="PF13602">
    <property type="entry name" value="ADH_zinc_N_2"/>
    <property type="match status" value="1"/>
</dbReference>
<dbReference type="PANTHER" id="PTHR48106:SF18">
    <property type="entry name" value="QUINONE OXIDOREDUCTASE PIG3"/>
    <property type="match status" value="1"/>
</dbReference>
<proteinExistence type="predicted"/>
<evidence type="ECO:0000256" key="1">
    <source>
        <dbReference type="ARBA" id="ARBA00022857"/>
    </source>
</evidence>
<dbReference type="SUPFAM" id="SSF51735">
    <property type="entry name" value="NAD(P)-binding Rossmann-fold domains"/>
    <property type="match status" value="1"/>
</dbReference>
<dbReference type="InterPro" id="IPR011032">
    <property type="entry name" value="GroES-like_sf"/>
</dbReference>
<dbReference type="GO" id="GO:0016651">
    <property type="term" value="F:oxidoreductase activity, acting on NAD(P)H"/>
    <property type="evidence" value="ECO:0007669"/>
    <property type="project" value="TreeGrafter"/>
</dbReference>
<name>A0A2T3A0V0_9PEZI</name>
<dbReference type="InterPro" id="IPR013154">
    <property type="entry name" value="ADH-like_N"/>
</dbReference>
<keyword evidence="2" id="KW-0560">Oxidoreductase</keyword>
<dbReference type="EMBL" id="KZ678522">
    <property type="protein sequence ID" value="PSR80686.1"/>
    <property type="molecule type" value="Genomic_DNA"/>
</dbReference>
<keyword evidence="5" id="KW-1185">Reference proteome</keyword>
<dbReference type="FunCoup" id="A0A2T3A0V0">
    <property type="interactions" value="65"/>
</dbReference>
<dbReference type="AlphaFoldDB" id="A0A2T3A0V0"/>
<evidence type="ECO:0000313" key="4">
    <source>
        <dbReference type="EMBL" id="PSR80686.1"/>
    </source>
</evidence>
<organism evidence="4 5">
    <name type="scientific">Coniella lustricola</name>
    <dbReference type="NCBI Taxonomy" id="2025994"/>
    <lineage>
        <taxon>Eukaryota</taxon>
        <taxon>Fungi</taxon>
        <taxon>Dikarya</taxon>
        <taxon>Ascomycota</taxon>
        <taxon>Pezizomycotina</taxon>
        <taxon>Sordariomycetes</taxon>
        <taxon>Sordariomycetidae</taxon>
        <taxon>Diaporthales</taxon>
        <taxon>Schizoparmaceae</taxon>
        <taxon>Coniella</taxon>
    </lineage>
</organism>
<feature type="domain" description="Enoyl reductase (ER)" evidence="3">
    <location>
        <begin position="17"/>
        <end position="371"/>
    </location>
</feature>
<accession>A0A2T3A0V0</accession>
<evidence type="ECO:0000259" key="3">
    <source>
        <dbReference type="SMART" id="SM00829"/>
    </source>
</evidence>
<dbReference type="Gene3D" id="3.90.180.10">
    <property type="entry name" value="Medium-chain alcohol dehydrogenases, catalytic domain"/>
    <property type="match status" value="1"/>
</dbReference>
<sequence>MSNTIPGNMRAVDVRGGSGPATALFINDAIPLPPVARGEVLVKVKVFGINRGDMLQRDGEYPGISHLTKIMGLEFSGTIAHTHEEDDGVQDGEKWKVGDEVFGLLYGGGYAEYVNINKKMLIRKPKELSFEVTGGLCEAWFTALQALFFVGQYDPTTTRSILWHAGASAVSVAGIQLSRDAHLIAAAEAQATTNDGTADTNILAPRVFATARKQAKCDFTVSHLGATGAVDLTQHPDKKSWTSEVRNELNGGQGVDLVVDFLGGPYLEANLDVLAIDGRIVQLGWLDGPVAPAPVSIAAVLAKRACIQGSQLRSRSLEYQVKLRDFFVRNVLPRLVNGQFEHVVERVVPWEKVQEAHELLEANQTKGKVVCIID</sequence>
<dbReference type="PANTHER" id="PTHR48106">
    <property type="entry name" value="QUINONE OXIDOREDUCTASE PIG3-RELATED"/>
    <property type="match status" value="1"/>
</dbReference>
<reference evidence="4 5" key="1">
    <citation type="journal article" date="2018" name="Mycol. Prog.">
        <title>Coniella lustricola, a new species from submerged detritus.</title>
        <authorList>
            <person name="Raudabaugh D.B."/>
            <person name="Iturriaga T."/>
            <person name="Carver A."/>
            <person name="Mondo S."/>
            <person name="Pangilinan J."/>
            <person name="Lipzen A."/>
            <person name="He G."/>
            <person name="Amirebrahimi M."/>
            <person name="Grigoriev I.V."/>
            <person name="Miller A.N."/>
        </authorList>
    </citation>
    <scope>NUCLEOTIDE SEQUENCE [LARGE SCALE GENOMIC DNA]</scope>
    <source>
        <strain evidence="4 5">B22-T-1</strain>
    </source>
</reference>
<dbReference type="OrthoDB" id="203908at2759"/>
<dbReference type="SUPFAM" id="SSF50129">
    <property type="entry name" value="GroES-like"/>
    <property type="match status" value="1"/>
</dbReference>
<dbReference type="InParanoid" id="A0A2T3A0V0"/>
<gene>
    <name evidence="4" type="ORF">BD289DRAFT_440320</name>
</gene>
<dbReference type="Proteomes" id="UP000241462">
    <property type="component" value="Unassembled WGS sequence"/>
</dbReference>